<dbReference type="InterPro" id="IPR038875">
    <property type="entry name" value="PLA2_conodipine-like"/>
</dbReference>
<feature type="compositionally biased region" description="Basic and acidic residues" evidence="1">
    <location>
        <begin position="480"/>
        <end position="491"/>
    </location>
</feature>
<reference evidence="3" key="2">
    <citation type="submission" date="2014-06" db="EMBL/GenBank/DDBJ databases">
        <authorList>
            <person name="Hu T."/>
            <person name="Eisen M.B."/>
            <person name="Thornton K.R."/>
            <person name="Andolfatto P."/>
        </authorList>
    </citation>
    <scope>NUCLEOTIDE SEQUENCE</scope>
    <source>
        <strain evidence="3">W501</strain>
    </source>
</reference>
<feature type="region of interest" description="Disordered" evidence="1">
    <location>
        <begin position="337"/>
        <end position="454"/>
    </location>
</feature>
<dbReference type="PANTHER" id="PTHR37687">
    <property type="entry name" value="AGAP006772-PA"/>
    <property type="match status" value="1"/>
</dbReference>
<evidence type="ECO:0000313" key="3">
    <source>
        <dbReference type="EMBL" id="KMY92674.1"/>
    </source>
</evidence>
<dbReference type="OrthoDB" id="6138985at2759"/>
<feature type="compositionally biased region" description="Basic and acidic residues" evidence="1">
    <location>
        <begin position="620"/>
        <end position="636"/>
    </location>
</feature>
<dbReference type="KEGG" id="dsi:Dsimw501_GD29181"/>
<feature type="compositionally biased region" description="Basic and acidic residues" evidence="1">
    <location>
        <begin position="290"/>
        <end position="304"/>
    </location>
</feature>
<keyword evidence="2" id="KW-0732">Signal</keyword>
<feature type="region of interest" description="Disordered" evidence="1">
    <location>
        <begin position="477"/>
        <end position="521"/>
    </location>
</feature>
<name>A0A0J9RAD3_DROSI</name>
<sequence length="784" mass="88525">MAAMAAMANRFVGPSGAMVVLLAVVQCILVPNNTAAFSLQAAVDELHRREAAKYPLNAPPQPALDDWDEDGDLFGKNRNRNRHRVNKALGKYLERDEDNYGPDHNLGLGLGLGMGMGLGLDDEGDLGPSNLVDEKRKRFSSFRERDEQFDGSAPSAFREREIQPLNAEPAHNELTEQFLREIEEARDRDAVRQWWRHLDQAKTQQEPEQEVEQFEQKKRMRVPPYYLLMQKKRSYPVLPWLPYNGDKRKRFPVAKRSTTNSNPESPLGRTDERVAQELSELFGKPGEAQSHTEEKRKRSADEQPKVTTNLPESPPATATALGDMRLEINFQRVNVTPKETPTSAPAGAGELVQHGGHAGHHGGHVPGMSPEYRHRKRSDHAHGENTEDTEADEHDEEGEESSDEDDHDEFDEEDGEADLEAEEAEEQRRKKKRAAASLTGNGGGNKHLHAPTVGHLMLRAKKSIDWSQYFGLDRKKKSLQKKENLKKRSDADSSTNNDEEDDDDSSEAEKKKRDFDAEKLDSMDKKLQSIEDFIIDETIKYTGAHEGLNSKDDIRRIKDHVLSRLATAYSLEKMRRALDKLRRSVDNESHLMRNTIEPESEENALDSNYWLNKKSVKKEQADQLAEDSRPPKDMEKRKRSGYLRYPEQPNNMEEALSLGSAPYETLNDAYLGNKNYIVGSNQCPIIESMAERCRGVDLISGDINQELLPLCGVHQICYLCGASQVACDYQYLAEADSVCGDSNDCQSAARSILMILRGSHGRQLGPRECLKNPCLYRAMREIGL</sequence>
<dbReference type="PANTHER" id="PTHR37687:SF1">
    <property type="entry name" value="AGAP006772-PA"/>
    <property type="match status" value="1"/>
</dbReference>
<feature type="signal peptide" evidence="2">
    <location>
        <begin position="1"/>
        <end position="36"/>
    </location>
</feature>
<dbReference type="AlphaFoldDB" id="A0A0J9RAD3"/>
<evidence type="ECO:0008006" key="4">
    <source>
        <dbReference type="Google" id="ProtNLM"/>
    </source>
</evidence>
<dbReference type="Bgee" id="FBgn0270471">
    <property type="expression patterns" value="Expressed in adult organism and 1 other cell type or tissue"/>
</dbReference>
<proteinExistence type="predicted"/>
<reference evidence="3" key="1">
    <citation type="journal article" date="2013" name="Genome Res.">
        <title>A second-generation assembly of the Drosophila simulans genome provides new insights into patterns of lineage-specific divergence.</title>
        <authorList>
            <person name="Hu T.T."/>
            <person name="Eisen M.B."/>
            <person name="Thornton K.R."/>
            <person name="Andolfatto P."/>
        </authorList>
    </citation>
    <scope>NUCLEOTIDE SEQUENCE [LARGE SCALE GENOMIC DNA]</scope>
    <source>
        <strain evidence="3">W501</strain>
    </source>
</reference>
<protein>
    <recommendedName>
        <fullName evidence="4">Trichohyalin</fullName>
    </recommendedName>
</protein>
<feature type="compositionally biased region" description="Basic and acidic residues" evidence="1">
    <location>
        <begin position="507"/>
        <end position="521"/>
    </location>
</feature>
<organism evidence="3">
    <name type="scientific">Drosophila simulans</name>
    <name type="common">Fruit fly</name>
    <dbReference type="NCBI Taxonomy" id="7240"/>
    <lineage>
        <taxon>Eukaryota</taxon>
        <taxon>Metazoa</taxon>
        <taxon>Ecdysozoa</taxon>
        <taxon>Arthropoda</taxon>
        <taxon>Hexapoda</taxon>
        <taxon>Insecta</taxon>
        <taxon>Pterygota</taxon>
        <taxon>Neoptera</taxon>
        <taxon>Endopterygota</taxon>
        <taxon>Diptera</taxon>
        <taxon>Brachycera</taxon>
        <taxon>Muscomorpha</taxon>
        <taxon>Ephydroidea</taxon>
        <taxon>Drosophilidae</taxon>
        <taxon>Drosophila</taxon>
        <taxon>Sophophora</taxon>
    </lineage>
</organism>
<reference evidence="3" key="3">
    <citation type="submission" date="2015-04" db="EMBL/GenBank/DDBJ databases">
        <authorList>
            <consortium name="FlyBase"/>
        </authorList>
    </citation>
    <scope>NUCLEOTIDE SEQUENCE</scope>
    <source>
        <strain evidence="3">W501</strain>
    </source>
</reference>
<feature type="region of interest" description="Disordered" evidence="1">
    <location>
        <begin position="251"/>
        <end position="324"/>
    </location>
</feature>
<dbReference type="Proteomes" id="UP000035880">
    <property type="component" value="Chromosome 2R"/>
</dbReference>
<feature type="compositionally biased region" description="Acidic residues" evidence="1">
    <location>
        <begin position="386"/>
        <end position="425"/>
    </location>
</feature>
<evidence type="ECO:0000256" key="1">
    <source>
        <dbReference type="SAM" id="MobiDB-lite"/>
    </source>
</evidence>
<feature type="region of interest" description="Disordered" evidence="1">
    <location>
        <begin position="620"/>
        <end position="646"/>
    </location>
</feature>
<dbReference type="EMBL" id="CM002911">
    <property type="protein sequence ID" value="KMY92674.1"/>
    <property type="molecule type" value="Genomic_DNA"/>
</dbReference>
<evidence type="ECO:0000256" key="2">
    <source>
        <dbReference type="SAM" id="SignalP"/>
    </source>
</evidence>
<gene>
    <name evidence="3" type="primary">Dsim\GD29181</name>
    <name evidence="3" type="ORF">Dsimw501_GD29181</name>
</gene>
<feature type="chain" id="PRO_5005321599" description="Trichohyalin" evidence="2">
    <location>
        <begin position="37"/>
        <end position="784"/>
    </location>
</feature>
<accession>A0A0J9RAD3</accession>
<feature type="compositionally biased region" description="Acidic residues" evidence="1">
    <location>
        <begin position="497"/>
        <end position="506"/>
    </location>
</feature>